<feature type="transmembrane region" description="Helical" evidence="9">
    <location>
        <begin position="387"/>
        <end position="410"/>
    </location>
</feature>
<sequence length="775" mass="80366">MKVLAFPRDRNPYQSLLYGAMADHGVSVSYAGQRTPSHTLNLLLLPLDLLVGRLRGVRVVHLHWVYPFRLPVVGDRGWARRLCEAWFRLCLGLARLLGTRLVWTAHNVLPHEPVFLDDAAARAALVRSCDLVIAHNEATIAALADLGITPRRSTVIPHGPFDLGAPAAAPDATRDRRTLLFFGAVSEYKGVEDLLAVASGLRDVDVVVAGECVDPALRARVEAAAGPGTRLRLARVPDDEVAELMAAADAVVLPFRRVTTSGSALLSLGYGKPLIVPDLPALADLPDGAVLRYPAGSRPGLAAALARFARLDPSAVAGMSAAAAAHGTGWPEIAARTIAALGELPPRDGMLRDSAHLFANTVALSLFGFAFWTLAARLYPSADVGRFSAAVASATLLTAFATLGLPYAIARFLPAARHRRELLLAMVLAVLVVGGAVGGGVLFLGGLVESPALAAAVLGLVVVSAVSAVLDSGLLARKAAAKVLTKSIAGGLVKLVALVAVAGLGVVGLTASYALGAAVAAALALVRLWRLLPGERTRWRDVRLRREHLSFSSASYLGNVFGVIPSTVVPILVLGVLGAQTTAWLSMAFLLVGFLNFIPSAVSQALFAHAARDPGGLAARRRKAMKAVFALLTPGVVVLVAIAPVLLSVFGPEYVAATTATRVLAVGALVSATAYVIDAALIAQNRKVAFVAVNGVNALLVVVAVVLTAHHGLTAVALGWAGAQVVSVLVALAVDRRVFHRLTAPVLSGGRRPSGSPTGPRPTAPPPCRGAIGGG</sequence>
<accession>A0A2S6GQ54</accession>
<dbReference type="EMBL" id="PTIX01000007">
    <property type="protein sequence ID" value="PPK67349.1"/>
    <property type="molecule type" value="Genomic_DNA"/>
</dbReference>
<dbReference type="InterPro" id="IPR050833">
    <property type="entry name" value="Poly_Biosynth_Transport"/>
</dbReference>
<feature type="transmembrane region" description="Helical" evidence="9">
    <location>
        <begin position="713"/>
        <end position="734"/>
    </location>
</feature>
<proteinExistence type="predicted"/>
<keyword evidence="5 9" id="KW-0812">Transmembrane</keyword>
<dbReference type="Pfam" id="PF13439">
    <property type="entry name" value="Glyco_transf_4"/>
    <property type="match status" value="1"/>
</dbReference>
<feature type="region of interest" description="Disordered" evidence="8">
    <location>
        <begin position="748"/>
        <end position="775"/>
    </location>
</feature>
<dbReference type="AlphaFoldDB" id="A0A2S6GQ54"/>
<keyword evidence="6 9" id="KW-1133">Transmembrane helix</keyword>
<dbReference type="SUPFAM" id="SSF53756">
    <property type="entry name" value="UDP-Glycosyltransferase/glycogen phosphorylase"/>
    <property type="match status" value="1"/>
</dbReference>
<feature type="transmembrane region" description="Helical" evidence="9">
    <location>
        <begin position="688"/>
        <end position="707"/>
    </location>
</feature>
<evidence type="ECO:0000256" key="8">
    <source>
        <dbReference type="SAM" id="MobiDB-lite"/>
    </source>
</evidence>
<feature type="domain" description="Glycosyltransferase subfamily 4-like N-terminal" evidence="10">
    <location>
        <begin position="88"/>
        <end position="159"/>
    </location>
</feature>
<evidence type="ECO:0000313" key="12">
    <source>
        <dbReference type="Proteomes" id="UP000239203"/>
    </source>
</evidence>
<reference evidence="11 12" key="1">
    <citation type="submission" date="2018-02" db="EMBL/GenBank/DDBJ databases">
        <title>Genomic Encyclopedia of Archaeal and Bacterial Type Strains, Phase II (KMG-II): from individual species to whole genera.</title>
        <authorList>
            <person name="Goeker M."/>
        </authorList>
    </citation>
    <scope>NUCLEOTIDE SEQUENCE [LARGE SCALE GENOMIC DNA]</scope>
    <source>
        <strain evidence="11 12">YU 961-1</strain>
    </source>
</reference>
<feature type="transmembrane region" description="Helical" evidence="9">
    <location>
        <begin position="357"/>
        <end position="375"/>
    </location>
</feature>
<feature type="transmembrane region" description="Helical" evidence="9">
    <location>
        <begin position="553"/>
        <end position="577"/>
    </location>
</feature>
<evidence type="ECO:0000256" key="5">
    <source>
        <dbReference type="ARBA" id="ARBA00022692"/>
    </source>
</evidence>
<dbReference type="PANTHER" id="PTHR30250:SF11">
    <property type="entry name" value="O-ANTIGEN TRANSPORTER-RELATED"/>
    <property type="match status" value="1"/>
</dbReference>
<feature type="transmembrane region" description="Helical" evidence="9">
    <location>
        <begin position="453"/>
        <end position="476"/>
    </location>
</feature>
<dbReference type="PANTHER" id="PTHR30250">
    <property type="entry name" value="PST FAMILY PREDICTED COLANIC ACID TRANSPORTER"/>
    <property type="match status" value="1"/>
</dbReference>
<dbReference type="Gene3D" id="3.40.50.2000">
    <property type="entry name" value="Glycogen Phosphorylase B"/>
    <property type="match status" value="1"/>
</dbReference>
<feature type="transmembrane region" description="Helical" evidence="9">
    <location>
        <begin position="628"/>
        <end position="651"/>
    </location>
</feature>
<gene>
    <name evidence="11" type="ORF">CLV40_10712</name>
</gene>
<keyword evidence="2" id="KW-1003">Cell membrane</keyword>
<evidence type="ECO:0000256" key="1">
    <source>
        <dbReference type="ARBA" id="ARBA00004651"/>
    </source>
</evidence>
<feature type="compositionally biased region" description="Pro residues" evidence="8">
    <location>
        <begin position="759"/>
        <end position="768"/>
    </location>
</feature>
<dbReference type="RefSeq" id="WP_104479479.1">
    <property type="nucleotide sequence ID" value="NZ_CP154825.1"/>
</dbReference>
<comment type="caution">
    <text evidence="11">The sequence shown here is derived from an EMBL/GenBank/DDBJ whole genome shotgun (WGS) entry which is preliminary data.</text>
</comment>
<evidence type="ECO:0000256" key="9">
    <source>
        <dbReference type="SAM" id="Phobius"/>
    </source>
</evidence>
<keyword evidence="4" id="KW-0808">Transferase</keyword>
<feature type="compositionally biased region" description="Low complexity" evidence="8">
    <location>
        <begin position="749"/>
        <end position="758"/>
    </location>
</feature>
<evidence type="ECO:0000256" key="6">
    <source>
        <dbReference type="ARBA" id="ARBA00022989"/>
    </source>
</evidence>
<name>A0A2S6GQ54_9PSEU</name>
<keyword evidence="7 9" id="KW-0472">Membrane</keyword>
<feature type="transmembrane region" description="Helical" evidence="9">
    <location>
        <begin position="422"/>
        <end position="447"/>
    </location>
</feature>
<evidence type="ECO:0000256" key="4">
    <source>
        <dbReference type="ARBA" id="ARBA00022679"/>
    </source>
</evidence>
<keyword evidence="12" id="KW-1185">Reference proteome</keyword>
<feature type="transmembrane region" description="Helical" evidence="9">
    <location>
        <begin position="583"/>
        <end position="607"/>
    </location>
</feature>
<keyword evidence="3" id="KW-0328">Glycosyltransferase</keyword>
<comment type="subcellular location">
    <subcellularLocation>
        <location evidence="1">Cell membrane</location>
        <topology evidence="1">Multi-pass membrane protein</topology>
    </subcellularLocation>
</comment>
<dbReference type="OrthoDB" id="9771846at2"/>
<evidence type="ECO:0000256" key="7">
    <source>
        <dbReference type="ARBA" id="ARBA00023136"/>
    </source>
</evidence>
<organism evidence="11 12">
    <name type="scientific">Actinokineospora auranticolor</name>
    <dbReference type="NCBI Taxonomy" id="155976"/>
    <lineage>
        <taxon>Bacteria</taxon>
        <taxon>Bacillati</taxon>
        <taxon>Actinomycetota</taxon>
        <taxon>Actinomycetes</taxon>
        <taxon>Pseudonocardiales</taxon>
        <taxon>Pseudonocardiaceae</taxon>
        <taxon>Actinokineospora</taxon>
    </lineage>
</organism>
<feature type="transmembrane region" description="Helical" evidence="9">
    <location>
        <begin position="513"/>
        <end position="532"/>
    </location>
</feature>
<feature type="transmembrane region" description="Helical" evidence="9">
    <location>
        <begin position="488"/>
        <end position="507"/>
    </location>
</feature>
<dbReference type="GO" id="GO:0005886">
    <property type="term" value="C:plasma membrane"/>
    <property type="evidence" value="ECO:0007669"/>
    <property type="project" value="UniProtKB-SubCell"/>
</dbReference>
<dbReference type="Pfam" id="PF13692">
    <property type="entry name" value="Glyco_trans_1_4"/>
    <property type="match status" value="1"/>
</dbReference>
<dbReference type="InterPro" id="IPR028098">
    <property type="entry name" value="Glyco_trans_4-like_N"/>
</dbReference>
<dbReference type="CDD" id="cd03801">
    <property type="entry name" value="GT4_PimA-like"/>
    <property type="match status" value="1"/>
</dbReference>
<feature type="transmembrane region" description="Helical" evidence="9">
    <location>
        <begin position="663"/>
        <end position="681"/>
    </location>
</feature>
<evidence type="ECO:0000256" key="3">
    <source>
        <dbReference type="ARBA" id="ARBA00022676"/>
    </source>
</evidence>
<evidence type="ECO:0000259" key="10">
    <source>
        <dbReference type="Pfam" id="PF13439"/>
    </source>
</evidence>
<evidence type="ECO:0000313" key="11">
    <source>
        <dbReference type="EMBL" id="PPK67349.1"/>
    </source>
</evidence>
<dbReference type="Proteomes" id="UP000239203">
    <property type="component" value="Unassembled WGS sequence"/>
</dbReference>
<protein>
    <submittedName>
        <fullName evidence="11">O-antigen/teichoic acid export membrane protein</fullName>
    </submittedName>
</protein>
<evidence type="ECO:0000256" key="2">
    <source>
        <dbReference type="ARBA" id="ARBA00022475"/>
    </source>
</evidence>